<evidence type="ECO:0000313" key="3">
    <source>
        <dbReference type="EMBL" id="CAA79709.1"/>
    </source>
</evidence>
<proteinExistence type="evidence at transcript level"/>
<name>Q41347_STELP</name>
<organism evidence="3">
    <name type="scientific">Stellaria longipes</name>
    <name type="common">Longstalk starwort</name>
    <name type="synonym">Alsine longipes</name>
    <dbReference type="NCBI Taxonomy" id="19744"/>
    <lineage>
        <taxon>Eukaryota</taxon>
        <taxon>Viridiplantae</taxon>
        <taxon>Streptophyta</taxon>
        <taxon>Embryophyta</taxon>
        <taxon>Tracheophyta</taxon>
        <taxon>Spermatophyta</taxon>
        <taxon>Magnoliopsida</taxon>
        <taxon>eudicotyledons</taxon>
        <taxon>Gunneridae</taxon>
        <taxon>Pentapetalae</taxon>
        <taxon>Caryophyllales</taxon>
        <taxon>Caryophyllaceae</taxon>
        <taxon>Alsineae</taxon>
        <taxon>Stellaria</taxon>
    </lineage>
</organism>
<dbReference type="GO" id="GO:0009631">
    <property type="term" value="P:cold acclimation"/>
    <property type="evidence" value="ECO:0007669"/>
    <property type="project" value="TreeGrafter"/>
</dbReference>
<feature type="compositionally biased region" description="Low complexity" evidence="2">
    <location>
        <begin position="65"/>
        <end position="79"/>
    </location>
</feature>
<feature type="compositionally biased region" description="Low complexity" evidence="2">
    <location>
        <begin position="141"/>
        <end position="151"/>
    </location>
</feature>
<dbReference type="PANTHER" id="PTHR33346:SF42">
    <property type="entry name" value="DEHYDRIN XERO 1"/>
    <property type="match status" value="1"/>
</dbReference>
<dbReference type="GO" id="GO:0009414">
    <property type="term" value="P:response to water deprivation"/>
    <property type="evidence" value="ECO:0007669"/>
    <property type="project" value="TreeGrafter"/>
</dbReference>
<sequence>MPSLKEKIHRSGSSSSSLSDDGGSRRRREGLGSPKKKGITEKIKEKFPGRYKNEYEAATPGLVVREITSTRSRTSTLQTRDSEKIKDKLPGSHNNEDVLLQETSTRSRTSILLQESRITPEEKKGVVGNVKDKLSGNRQARTSSSSSSTRTPLFMFHRAVQQAAREERTLRKN</sequence>
<dbReference type="GO" id="GO:0005829">
    <property type="term" value="C:cytosol"/>
    <property type="evidence" value="ECO:0007669"/>
    <property type="project" value="TreeGrafter"/>
</dbReference>
<feature type="region of interest" description="Disordered" evidence="2">
    <location>
        <begin position="123"/>
        <end position="152"/>
    </location>
</feature>
<reference evidence="3" key="1">
    <citation type="journal article" date="1993" name="Plant Physiol.">
        <title>Nucleotide sequence of a cDNA clone encoding a dehydrin-like protein from Stellaria longipes.</title>
        <authorList>
            <person name="Zhang X.H."/>
            <person name="Moloney M.M."/>
            <person name="Chinnappa C.C."/>
        </authorList>
    </citation>
    <scope>NUCLEOTIDE SEQUENCE</scope>
    <source>
        <tissue evidence="3">Leaf</tissue>
    </source>
</reference>
<feature type="compositionally biased region" description="Basic and acidic residues" evidence="2">
    <location>
        <begin position="123"/>
        <end position="135"/>
    </location>
</feature>
<feature type="compositionally biased region" description="Basic and acidic residues" evidence="2">
    <location>
        <begin position="38"/>
        <end position="55"/>
    </location>
</feature>
<evidence type="ECO:0000256" key="1">
    <source>
        <dbReference type="ARBA" id="ARBA00008403"/>
    </source>
</evidence>
<feature type="compositionally biased region" description="Low complexity" evidence="2">
    <location>
        <begin position="11"/>
        <end position="21"/>
    </location>
</feature>
<comment type="similarity">
    <text evidence="1">Belongs to the plant dehydrin family.</text>
</comment>
<feature type="compositionally biased region" description="Basic and acidic residues" evidence="2">
    <location>
        <begin position="80"/>
        <end position="96"/>
    </location>
</feature>
<dbReference type="PANTHER" id="PTHR33346">
    <property type="entry name" value="DEHYDRIN XERO 2-RELATED"/>
    <property type="match status" value="1"/>
</dbReference>
<dbReference type="EMBL" id="Z21500">
    <property type="protein sequence ID" value="CAA79709.1"/>
    <property type="molecule type" value="mRNA"/>
</dbReference>
<dbReference type="GO" id="GO:0009737">
    <property type="term" value="P:response to abscisic acid"/>
    <property type="evidence" value="ECO:0007669"/>
    <property type="project" value="TreeGrafter"/>
</dbReference>
<accession>Q41347</accession>
<evidence type="ECO:0000256" key="2">
    <source>
        <dbReference type="SAM" id="MobiDB-lite"/>
    </source>
</evidence>
<dbReference type="Pfam" id="PF00257">
    <property type="entry name" value="Dehydrin"/>
    <property type="match status" value="1"/>
</dbReference>
<dbReference type="AlphaFoldDB" id="Q41347"/>
<reference evidence="3" key="2">
    <citation type="journal article" date="1996" name="J. Plant Physiol.">
        <title>Analysis of an ABA- and osmotic-inducible dehydrin from Stellaria longipes.</title>
        <authorList>
            <person name="Zhang X.H."/>
            <person name="Moloney M.M."/>
            <person name="Chinnappa C.C."/>
        </authorList>
    </citation>
    <scope>NUCLEOTIDE SEQUENCE</scope>
    <source>
        <tissue evidence="3">Leaf</tissue>
    </source>
</reference>
<feature type="region of interest" description="Disordered" evidence="2">
    <location>
        <begin position="1"/>
        <end position="102"/>
    </location>
</feature>
<dbReference type="InterPro" id="IPR000167">
    <property type="entry name" value="Dehydrin"/>
</dbReference>
<protein>
    <submittedName>
        <fullName evidence="3">Dehydrin-like protein</fullName>
    </submittedName>
</protein>